<evidence type="ECO:0000313" key="2">
    <source>
        <dbReference type="EMBL" id="KAG1784845.1"/>
    </source>
</evidence>
<dbReference type="OrthoDB" id="2634299at2759"/>
<accession>A0A9P7D970</accession>
<feature type="region of interest" description="Disordered" evidence="1">
    <location>
        <begin position="1"/>
        <end position="66"/>
    </location>
</feature>
<feature type="compositionally biased region" description="Acidic residues" evidence="1">
    <location>
        <begin position="1"/>
        <end position="15"/>
    </location>
</feature>
<gene>
    <name evidence="2" type="ORF">HD556DRAFT_1250744</name>
</gene>
<keyword evidence="3" id="KW-1185">Reference proteome</keyword>
<feature type="region of interest" description="Disordered" evidence="1">
    <location>
        <begin position="649"/>
        <end position="669"/>
    </location>
</feature>
<evidence type="ECO:0000313" key="3">
    <source>
        <dbReference type="Proteomes" id="UP000719766"/>
    </source>
</evidence>
<dbReference type="InterPro" id="IPR041078">
    <property type="entry name" value="Plavaka"/>
</dbReference>
<comment type="caution">
    <text evidence="2">The sequence shown here is derived from an EMBL/GenBank/DDBJ whole genome shotgun (WGS) entry which is preliminary data.</text>
</comment>
<dbReference type="AlphaFoldDB" id="A0A9P7D970"/>
<reference evidence="2" key="1">
    <citation type="journal article" date="2020" name="New Phytol.">
        <title>Comparative genomics reveals dynamic genome evolution in host specialist ectomycorrhizal fungi.</title>
        <authorList>
            <person name="Lofgren L.A."/>
            <person name="Nguyen N.H."/>
            <person name="Vilgalys R."/>
            <person name="Ruytinx J."/>
            <person name="Liao H.L."/>
            <person name="Branco S."/>
            <person name="Kuo A."/>
            <person name="LaButti K."/>
            <person name="Lipzen A."/>
            <person name="Andreopoulos W."/>
            <person name="Pangilinan J."/>
            <person name="Riley R."/>
            <person name="Hundley H."/>
            <person name="Na H."/>
            <person name="Barry K."/>
            <person name="Grigoriev I.V."/>
            <person name="Stajich J.E."/>
            <person name="Kennedy P.G."/>
        </authorList>
    </citation>
    <scope>NUCLEOTIDE SEQUENCE</scope>
    <source>
        <strain evidence="2">S12</strain>
    </source>
</reference>
<dbReference type="EMBL" id="JABBWE010000127">
    <property type="protein sequence ID" value="KAG1784845.1"/>
    <property type="molecule type" value="Genomic_DNA"/>
</dbReference>
<dbReference type="Pfam" id="PF18759">
    <property type="entry name" value="Plavaka"/>
    <property type="match status" value="1"/>
</dbReference>
<dbReference type="Proteomes" id="UP000719766">
    <property type="component" value="Unassembled WGS sequence"/>
</dbReference>
<protein>
    <submittedName>
        <fullName evidence="2">Uncharacterized protein</fullName>
    </submittedName>
</protein>
<dbReference type="GeneID" id="64592727"/>
<organism evidence="2 3">
    <name type="scientific">Suillus plorans</name>
    <dbReference type="NCBI Taxonomy" id="116603"/>
    <lineage>
        <taxon>Eukaryota</taxon>
        <taxon>Fungi</taxon>
        <taxon>Dikarya</taxon>
        <taxon>Basidiomycota</taxon>
        <taxon>Agaricomycotina</taxon>
        <taxon>Agaricomycetes</taxon>
        <taxon>Agaricomycetidae</taxon>
        <taxon>Boletales</taxon>
        <taxon>Suillineae</taxon>
        <taxon>Suillaceae</taxon>
        <taxon>Suillus</taxon>
    </lineage>
</organism>
<dbReference type="RefSeq" id="XP_041152330.1">
    <property type="nucleotide sequence ID" value="XM_041298963.1"/>
</dbReference>
<evidence type="ECO:0000256" key="1">
    <source>
        <dbReference type="SAM" id="MobiDB-lite"/>
    </source>
</evidence>
<proteinExistence type="predicted"/>
<sequence>MIEEVEAENLDDAPDVDFPHQDAAPGHVHPRPSPDTDNNPALSKTRRVTVEEVEDEDGMSFTNNGRYFEPRTDAGWALHEGETSFEKYRTYQEEEGEDPWSPFEDEEEWDLAHWLVKNLGQTRTEEFLKLPITQNRSKLSFHNNRSFLQHVDKLPRGPGWSCKKVTVRGNCEDEKGEMLQEEVELWSRDPVECVKELIGNPAFKEHMAYSPAKAYADHAGQHRVIDEMWTADWWGEKQNTLPEGATIAPIILSSDKTSLSQFRGDKSAWPVYMSIGNIAKAKRRQASARATVLIGYLPASKLDCFTPDARSLAGYHLFHHCMALLLQPLIGAGNDGVEMVCADSWVRRVYPILAAYVADFPEQCLVSCCKENRCPKCLVAANERGDALNSAMRDPESTKEILHKRKIGQHPPEFEANGLRAVYKPFWADLPHADIFLAFTPDLLHQLHKGVFKDHLVKWCINIIGEDKMDARFKAIPNYPGLRHFKKGISSVKQWTGREHKEMQRVFVGLLSGAVPSRVLVVARSILDFSYYAQLHIQTTESLEALQTALTVFHANKDILKELAVREHFNIPKLHQLSHYVQSITLFGAADGFNTELPERLHIDFAKDSYRASNKRDYEEQMALWLQRQEAVFIRSAYLDWLSQQPHSNPHDFDADSDTDSESETPNLPAAEPLQATHVLAKVPAHPHQSVQTIITAHGATEFLPALQSFLLKNLPHNTIVPGLQDRFDLYRQVVIVTPPDLRVSNVPKRRRIRATPEKLPSGRKPGTPAQFDMALIADRPRSSHLHTLEGIFLPSVRVAQVRAIFTLPHQFGAYSRALAYVEWFTPFKPPDPSSRMRQVSRSTRQLRRNAAVIHVDEIVRPCHLIPRMGQSVDLRLRSGNAYEVANDFYFNEFIDGEMFCACVIK</sequence>
<name>A0A9P7D970_9AGAM</name>